<dbReference type="Proteomes" id="UP000219327">
    <property type="component" value="Unassembled WGS sequence"/>
</dbReference>
<feature type="region of interest" description="Disordered" evidence="1">
    <location>
        <begin position="1"/>
        <end position="23"/>
    </location>
</feature>
<sequence length="90" mass="10533">MDQKESTHLAGKHVQDTPDSSYNKSLYRMWNDCSAMPSKRRPITRKKHYSLVEEQLPQAAKDGLFENLEGKEKLLDLEDWNPETGNRQDR</sequence>
<evidence type="ECO:0000256" key="1">
    <source>
        <dbReference type="SAM" id="MobiDB-lite"/>
    </source>
</evidence>
<organism evidence="2 3">
    <name type="scientific">OM182 bacterium MED-G24</name>
    <dbReference type="NCBI Taxonomy" id="1986255"/>
    <lineage>
        <taxon>Bacteria</taxon>
        <taxon>Pseudomonadati</taxon>
        <taxon>Pseudomonadota</taxon>
        <taxon>Gammaproteobacteria</taxon>
        <taxon>OMG group</taxon>
        <taxon>OM182 clade</taxon>
    </lineage>
</organism>
<comment type="caution">
    <text evidence="2">The sequence shown here is derived from an EMBL/GenBank/DDBJ whole genome shotgun (WGS) entry which is preliminary data.</text>
</comment>
<accession>A0A2A5WSW8</accession>
<dbReference type="EMBL" id="NTKD01000026">
    <property type="protein sequence ID" value="PDH39327.1"/>
    <property type="molecule type" value="Genomic_DNA"/>
</dbReference>
<evidence type="ECO:0000313" key="2">
    <source>
        <dbReference type="EMBL" id="PDH39327.1"/>
    </source>
</evidence>
<gene>
    <name evidence="2" type="ORF">CNE99_05890</name>
</gene>
<evidence type="ECO:0000313" key="3">
    <source>
        <dbReference type="Proteomes" id="UP000219327"/>
    </source>
</evidence>
<proteinExistence type="predicted"/>
<reference evidence="2 3" key="1">
    <citation type="submission" date="2017-08" db="EMBL/GenBank/DDBJ databases">
        <title>Fine stratification of microbial communities through a metagenomic profile of the photic zone.</title>
        <authorList>
            <person name="Haro-Moreno J.M."/>
            <person name="Lopez-Perez M."/>
            <person name="De La Torre J."/>
            <person name="Picazo A."/>
            <person name="Camacho A."/>
            <person name="Rodriguez-Valera F."/>
        </authorList>
    </citation>
    <scope>NUCLEOTIDE SEQUENCE [LARGE SCALE GENOMIC DNA]</scope>
    <source>
        <strain evidence="2">MED-G24</strain>
    </source>
</reference>
<protein>
    <submittedName>
        <fullName evidence="2">Uncharacterized protein</fullName>
    </submittedName>
</protein>
<dbReference type="AlphaFoldDB" id="A0A2A5WSW8"/>
<name>A0A2A5WSW8_9GAMM</name>